<gene>
    <name evidence="2" type="ORF">GCM10022247_56520</name>
</gene>
<dbReference type="Pfam" id="PF01370">
    <property type="entry name" value="Epimerase"/>
    <property type="match status" value="1"/>
</dbReference>
<dbReference type="PANTHER" id="PTHR48079">
    <property type="entry name" value="PROTEIN YEEZ"/>
    <property type="match status" value="1"/>
</dbReference>
<keyword evidence="3" id="KW-1185">Reference proteome</keyword>
<dbReference type="RefSeq" id="WP_344881134.1">
    <property type="nucleotide sequence ID" value="NZ_BAABAL010000019.1"/>
</dbReference>
<dbReference type="Gene3D" id="3.40.50.720">
    <property type="entry name" value="NAD(P)-binding Rossmann-like Domain"/>
    <property type="match status" value="1"/>
</dbReference>
<dbReference type="CDD" id="cd08946">
    <property type="entry name" value="SDR_e"/>
    <property type="match status" value="1"/>
</dbReference>
<organism evidence="2 3">
    <name type="scientific">Allokutzneria multivorans</name>
    <dbReference type="NCBI Taxonomy" id="1142134"/>
    <lineage>
        <taxon>Bacteria</taxon>
        <taxon>Bacillati</taxon>
        <taxon>Actinomycetota</taxon>
        <taxon>Actinomycetes</taxon>
        <taxon>Pseudonocardiales</taxon>
        <taxon>Pseudonocardiaceae</taxon>
        <taxon>Allokutzneria</taxon>
    </lineage>
</organism>
<proteinExistence type="predicted"/>
<dbReference type="EMBL" id="BAABAL010000019">
    <property type="protein sequence ID" value="GAA4024792.1"/>
    <property type="molecule type" value="Genomic_DNA"/>
</dbReference>
<protein>
    <recommendedName>
        <fullName evidence="1">NAD-dependent epimerase/dehydratase domain-containing protein</fullName>
    </recommendedName>
</protein>
<dbReference type="Proteomes" id="UP001501747">
    <property type="component" value="Unassembled WGS sequence"/>
</dbReference>
<name>A0ABP7TFJ9_9PSEU</name>
<dbReference type="InterPro" id="IPR001509">
    <property type="entry name" value="Epimerase_deHydtase"/>
</dbReference>
<sequence>MSSPLVVVLGASGFVGTALTRQFAGRDVRLRLVSRRRIVAPTGCRAEVETLASDLTQSGAVAEAVAGADVVIHLAAHIAGSSTWRVAEGDTSAKRVNLGVMHEVISALSGRRTPPVVVFAGSISQLGEPSGLITGGELDSPVTEYDRHKLAAERALNEATADGLVRGVTLRLPTLYGQGIGPSSLERGVLAAMMRRAFSGQPLTMWHDGSVARDLLCVDDAARAFVAALDHADALAGRAWLIGTCVATPMGSAFHSVASLVASVTGEPAVPVVQVEPEHAVTTDLLDFVVGTKEFGNVTGWAPRVELSSALRGAAETMHAERTPAPVAVR</sequence>
<evidence type="ECO:0000313" key="3">
    <source>
        <dbReference type="Proteomes" id="UP001501747"/>
    </source>
</evidence>
<reference evidence="3" key="1">
    <citation type="journal article" date="2019" name="Int. J. Syst. Evol. Microbiol.">
        <title>The Global Catalogue of Microorganisms (GCM) 10K type strain sequencing project: providing services to taxonomists for standard genome sequencing and annotation.</title>
        <authorList>
            <consortium name="The Broad Institute Genomics Platform"/>
            <consortium name="The Broad Institute Genome Sequencing Center for Infectious Disease"/>
            <person name="Wu L."/>
            <person name="Ma J."/>
        </authorList>
    </citation>
    <scope>NUCLEOTIDE SEQUENCE [LARGE SCALE GENOMIC DNA]</scope>
    <source>
        <strain evidence="3">JCM 17342</strain>
    </source>
</reference>
<accession>A0ABP7TFJ9</accession>
<comment type="caution">
    <text evidence="2">The sequence shown here is derived from an EMBL/GenBank/DDBJ whole genome shotgun (WGS) entry which is preliminary data.</text>
</comment>
<dbReference type="PANTHER" id="PTHR48079:SF6">
    <property type="entry name" value="NAD(P)-BINDING DOMAIN-CONTAINING PROTEIN-RELATED"/>
    <property type="match status" value="1"/>
</dbReference>
<feature type="domain" description="NAD-dependent epimerase/dehydratase" evidence="1">
    <location>
        <begin position="6"/>
        <end position="243"/>
    </location>
</feature>
<dbReference type="SUPFAM" id="SSF51735">
    <property type="entry name" value="NAD(P)-binding Rossmann-fold domains"/>
    <property type="match status" value="1"/>
</dbReference>
<dbReference type="InterPro" id="IPR036291">
    <property type="entry name" value="NAD(P)-bd_dom_sf"/>
</dbReference>
<evidence type="ECO:0000259" key="1">
    <source>
        <dbReference type="Pfam" id="PF01370"/>
    </source>
</evidence>
<dbReference type="InterPro" id="IPR051783">
    <property type="entry name" value="NAD(P)-dependent_oxidoreduct"/>
</dbReference>
<evidence type="ECO:0000313" key="2">
    <source>
        <dbReference type="EMBL" id="GAA4024792.1"/>
    </source>
</evidence>